<comment type="similarity">
    <text evidence="1 13">Belongs to the DNA polymerase type-A family.</text>
</comment>
<dbReference type="GO" id="GO:0003677">
    <property type="term" value="F:DNA binding"/>
    <property type="evidence" value="ECO:0007669"/>
    <property type="project" value="UniProtKB-UniRule"/>
</dbReference>
<dbReference type="Gene3D" id="3.30.420.10">
    <property type="entry name" value="Ribonuclease H-like superfamily/Ribonuclease H"/>
    <property type="match status" value="1"/>
</dbReference>
<evidence type="ECO:0000256" key="2">
    <source>
        <dbReference type="ARBA" id="ARBA00012417"/>
    </source>
</evidence>
<dbReference type="FunFam" id="1.10.150.20:FF:000003">
    <property type="entry name" value="DNA polymerase I"/>
    <property type="match status" value="1"/>
</dbReference>
<evidence type="ECO:0000256" key="4">
    <source>
        <dbReference type="ARBA" id="ARBA00022679"/>
    </source>
</evidence>
<accession>A0A9D9I354</accession>
<evidence type="ECO:0000256" key="6">
    <source>
        <dbReference type="ARBA" id="ARBA00022705"/>
    </source>
</evidence>
<evidence type="ECO:0000256" key="9">
    <source>
        <dbReference type="ARBA" id="ARBA00023125"/>
    </source>
</evidence>
<dbReference type="Proteomes" id="UP000823597">
    <property type="component" value="Unassembled WGS sequence"/>
</dbReference>
<dbReference type="SUPFAM" id="SSF53098">
    <property type="entry name" value="Ribonuclease H-like"/>
    <property type="match status" value="1"/>
</dbReference>
<dbReference type="InterPro" id="IPR012337">
    <property type="entry name" value="RNaseH-like_sf"/>
</dbReference>
<dbReference type="Pfam" id="PF01367">
    <property type="entry name" value="5_3_exonuc"/>
    <property type="match status" value="1"/>
</dbReference>
<keyword evidence="9 13" id="KW-0238">DNA-binding</keyword>
<dbReference type="Gene3D" id="3.40.50.1010">
    <property type="entry name" value="5'-nuclease"/>
    <property type="match status" value="1"/>
</dbReference>
<dbReference type="InterPro" id="IPR002421">
    <property type="entry name" value="5-3_exonuclease"/>
</dbReference>
<keyword evidence="6 13" id="KW-0235">DNA replication</keyword>
<dbReference type="Pfam" id="PF02739">
    <property type="entry name" value="5_3_exonuc_N"/>
    <property type="match status" value="1"/>
</dbReference>
<keyword evidence="10 13" id="KW-0234">DNA repair</keyword>
<evidence type="ECO:0000256" key="1">
    <source>
        <dbReference type="ARBA" id="ARBA00007705"/>
    </source>
</evidence>
<dbReference type="CDD" id="cd08637">
    <property type="entry name" value="DNA_pol_A_pol_I_C"/>
    <property type="match status" value="1"/>
</dbReference>
<evidence type="ECO:0000313" key="16">
    <source>
        <dbReference type="EMBL" id="MBO8465008.1"/>
    </source>
</evidence>
<dbReference type="SMART" id="SM00475">
    <property type="entry name" value="53EXOc"/>
    <property type="match status" value="1"/>
</dbReference>
<dbReference type="GO" id="GO:0008409">
    <property type="term" value="F:5'-3' exonuclease activity"/>
    <property type="evidence" value="ECO:0007669"/>
    <property type="project" value="UniProtKB-UniRule"/>
</dbReference>
<dbReference type="InterPro" id="IPR019760">
    <property type="entry name" value="DNA-dir_DNA_pol_A_CS"/>
</dbReference>
<comment type="function">
    <text evidence="13">In addition to polymerase activity, this DNA polymerase exhibits 5'-3' exonuclease activity.</text>
</comment>
<dbReference type="InterPro" id="IPR002298">
    <property type="entry name" value="DNA_polymerase_A"/>
</dbReference>
<evidence type="ECO:0000256" key="7">
    <source>
        <dbReference type="ARBA" id="ARBA00022763"/>
    </source>
</evidence>
<dbReference type="Pfam" id="PF00476">
    <property type="entry name" value="DNA_pol_A"/>
    <property type="match status" value="1"/>
</dbReference>
<keyword evidence="5 13" id="KW-0548">Nucleotidyltransferase</keyword>
<dbReference type="Gene3D" id="1.20.1060.10">
    <property type="entry name" value="Taq DNA Polymerase, Chain T, domain 4"/>
    <property type="match status" value="1"/>
</dbReference>
<keyword evidence="13" id="KW-0378">Hydrolase</keyword>
<dbReference type="InterPro" id="IPR036279">
    <property type="entry name" value="5-3_exonuclease_C_sf"/>
</dbReference>
<evidence type="ECO:0000313" key="17">
    <source>
        <dbReference type="Proteomes" id="UP000823597"/>
    </source>
</evidence>
<dbReference type="InterPro" id="IPR020045">
    <property type="entry name" value="DNA_polI_H3TH"/>
</dbReference>
<feature type="domain" description="5'-3' exonuclease" evidence="14">
    <location>
        <begin position="2"/>
        <end position="263"/>
    </location>
</feature>
<reference evidence="16" key="1">
    <citation type="submission" date="2020-10" db="EMBL/GenBank/DDBJ databases">
        <authorList>
            <person name="Gilroy R."/>
        </authorList>
    </citation>
    <scope>NUCLEOTIDE SEQUENCE</scope>
    <source>
        <strain evidence="16">10037</strain>
    </source>
</reference>
<dbReference type="NCBIfam" id="NF004397">
    <property type="entry name" value="PRK05755.1"/>
    <property type="match status" value="1"/>
</dbReference>
<evidence type="ECO:0000256" key="5">
    <source>
        <dbReference type="ARBA" id="ARBA00022695"/>
    </source>
</evidence>
<dbReference type="PRINTS" id="PR00868">
    <property type="entry name" value="DNAPOLI"/>
</dbReference>
<keyword evidence="13" id="KW-0269">Exonuclease</keyword>
<dbReference type="SUPFAM" id="SSF47807">
    <property type="entry name" value="5' to 3' exonuclease, C-terminal subdomain"/>
    <property type="match status" value="1"/>
</dbReference>
<dbReference type="AlphaFoldDB" id="A0A9D9I354"/>
<dbReference type="NCBIfam" id="TIGR00593">
    <property type="entry name" value="pola"/>
    <property type="match status" value="1"/>
</dbReference>
<evidence type="ECO:0000259" key="14">
    <source>
        <dbReference type="SMART" id="SM00475"/>
    </source>
</evidence>
<name>A0A9D9I354_9BACT</name>
<dbReference type="GO" id="GO:0006302">
    <property type="term" value="P:double-strand break repair"/>
    <property type="evidence" value="ECO:0007669"/>
    <property type="project" value="TreeGrafter"/>
</dbReference>
<comment type="caution">
    <text evidence="16">The sequence shown here is derived from an EMBL/GenBank/DDBJ whole genome shotgun (WGS) entry which is preliminary data.</text>
</comment>
<dbReference type="Gene3D" id="1.10.150.20">
    <property type="entry name" value="5' to 3' exonuclease, C-terminal subdomain"/>
    <property type="match status" value="2"/>
</dbReference>
<dbReference type="EMBL" id="JADIME010000035">
    <property type="protein sequence ID" value="MBO8465008.1"/>
    <property type="molecule type" value="Genomic_DNA"/>
</dbReference>
<sequence>MKKLFLIDGHSLIFKMYYAFLRKPMINSKGADTSILFGVTKYILELVAKEQPTHLAVAFDPPGKTFRHELFHEYKGTRSATPQLVIDSLDPLTEICRAMGIPVMMEPGYEADDVIGSFATSEAETGFEVYMVTVDKDYGQLLGHNIYQYKPGKSGGDSEIVTAETLCRKYGISEPRQFIDILTVWGDTSDNIPGVKGIGEVGAAKLISEFGSIEGIYSNLDKLKPRQREAFEASRDQIALSRRLVEIKRDLHINIPEDDMKTGYIYNKKVDEIFRKYEFESLRKFFSSPDGQGVMPENAERQPVLHCSPAETDTLSAEASDNKKITVLYDTGTFVLSTTGKEGEKHIAVLNTTDMATDSGTVLKGIFENPEIEKSGYDMKNIYKALGKASISLKGKVYDIEIMHYLTDPEKSHKADMLIKGCTGINPDECSLSGFKGQPKNEEARMPDLFSGGGNEDNDDNKPARLIPRAALIEETKEGLQRKLLSDGMLGLYENMEEPRIKVLADMEEAGVKINAAQLMEYRKSLEREMLGIESDVREIAGEPDLNLSSPKQLGIVLYEKMKLNPNIKPGSKKSYPTDEETLNSMADKSPIIQKILDFRGLKKLISTYIDPLPQLLGADGKLHTNFNQALTATGRLSSSRPNLQNIPVRTDKGKEIRKAFIPCREGGYILSADYSQIELRIMAHISCDPHLVEAFRRGDDIHAITASKIFKTNPDEVTKEQRRRAKTANFGIIYGISAFGLSQRLGIPRNEAKELIEGYFSNFKGVEAYIKDGIAGAREKGYVETLFGRRRYLPDINSKNSTVRALAERNAINAPIQGSAADIIKLAMVNIARRLEKEHFESKMILQVHDELVFDATAEEVEALAKIVKEEMEGVVKLSVPLTVDCNWASNWLDAH</sequence>
<reference evidence="16" key="2">
    <citation type="journal article" date="2021" name="PeerJ">
        <title>Extensive microbial diversity within the chicken gut microbiome revealed by metagenomics and culture.</title>
        <authorList>
            <person name="Gilroy R."/>
            <person name="Ravi A."/>
            <person name="Getino M."/>
            <person name="Pursley I."/>
            <person name="Horton D.L."/>
            <person name="Alikhan N.F."/>
            <person name="Baker D."/>
            <person name="Gharbi K."/>
            <person name="Hall N."/>
            <person name="Watson M."/>
            <person name="Adriaenssens E.M."/>
            <person name="Foster-Nyarko E."/>
            <person name="Jarju S."/>
            <person name="Secka A."/>
            <person name="Antonio M."/>
            <person name="Oren A."/>
            <person name="Chaudhuri R.R."/>
            <person name="La Ragione R."/>
            <person name="Hildebrand F."/>
            <person name="Pallen M.J."/>
        </authorList>
    </citation>
    <scope>NUCLEOTIDE SEQUENCE</scope>
    <source>
        <strain evidence="16">10037</strain>
    </source>
</reference>
<dbReference type="Gene3D" id="3.30.70.370">
    <property type="match status" value="1"/>
</dbReference>
<gene>
    <name evidence="13 16" type="primary">polA</name>
    <name evidence="16" type="ORF">IAB93_03310</name>
</gene>
<dbReference type="PANTHER" id="PTHR10133:SF27">
    <property type="entry name" value="DNA POLYMERASE NU"/>
    <property type="match status" value="1"/>
</dbReference>
<dbReference type="GO" id="GO:0003887">
    <property type="term" value="F:DNA-directed DNA polymerase activity"/>
    <property type="evidence" value="ECO:0007669"/>
    <property type="project" value="UniProtKB-UniRule"/>
</dbReference>
<dbReference type="Pfam" id="PF22619">
    <property type="entry name" value="DNA_polI_exo1"/>
    <property type="match status" value="1"/>
</dbReference>
<comment type="catalytic activity">
    <reaction evidence="11 13">
        <text>DNA(n) + a 2'-deoxyribonucleoside 5'-triphosphate = DNA(n+1) + diphosphate</text>
        <dbReference type="Rhea" id="RHEA:22508"/>
        <dbReference type="Rhea" id="RHEA-COMP:17339"/>
        <dbReference type="Rhea" id="RHEA-COMP:17340"/>
        <dbReference type="ChEBI" id="CHEBI:33019"/>
        <dbReference type="ChEBI" id="CHEBI:61560"/>
        <dbReference type="ChEBI" id="CHEBI:173112"/>
        <dbReference type="EC" id="2.7.7.7"/>
    </reaction>
</comment>
<dbReference type="InterPro" id="IPR029060">
    <property type="entry name" value="PIN-like_dom_sf"/>
</dbReference>
<organism evidence="16 17">
    <name type="scientific">Candidatus Merdivivens pullistercoris</name>
    <dbReference type="NCBI Taxonomy" id="2840873"/>
    <lineage>
        <taxon>Bacteria</taxon>
        <taxon>Pseudomonadati</taxon>
        <taxon>Bacteroidota</taxon>
        <taxon>Bacteroidia</taxon>
        <taxon>Bacteroidales</taxon>
        <taxon>Muribaculaceae</taxon>
        <taxon>Muribaculaceae incertae sedis</taxon>
        <taxon>Candidatus Merdivivens</taxon>
    </lineage>
</organism>
<evidence type="ECO:0000256" key="10">
    <source>
        <dbReference type="ARBA" id="ARBA00023204"/>
    </source>
</evidence>
<keyword evidence="4 13" id="KW-0808">Transferase</keyword>
<dbReference type="PROSITE" id="PS00447">
    <property type="entry name" value="DNA_POLYMERASE_A"/>
    <property type="match status" value="1"/>
</dbReference>
<proteinExistence type="inferred from homology"/>
<evidence type="ECO:0000256" key="3">
    <source>
        <dbReference type="ARBA" id="ARBA00020311"/>
    </source>
</evidence>
<dbReference type="InterPro" id="IPR036397">
    <property type="entry name" value="RNaseH_sf"/>
</dbReference>
<evidence type="ECO:0000256" key="12">
    <source>
        <dbReference type="NCBIfam" id="TIGR00593"/>
    </source>
</evidence>
<dbReference type="InterPro" id="IPR043502">
    <property type="entry name" value="DNA/RNA_pol_sf"/>
</dbReference>
<keyword evidence="7 13" id="KW-0227">DNA damage</keyword>
<dbReference type="InterPro" id="IPR018320">
    <property type="entry name" value="DNA_polymerase_1"/>
</dbReference>
<dbReference type="SUPFAM" id="SSF56672">
    <property type="entry name" value="DNA/RNA polymerases"/>
    <property type="match status" value="1"/>
</dbReference>
<keyword evidence="8 13" id="KW-0239">DNA-directed DNA polymerase</keyword>
<protein>
    <recommendedName>
        <fullName evidence="3 12">DNA polymerase I</fullName>
        <ecNumber evidence="2 12">2.7.7.7</ecNumber>
    </recommendedName>
</protein>
<dbReference type="InterPro" id="IPR001098">
    <property type="entry name" value="DNA-dir_DNA_pol_A_palm_dom"/>
</dbReference>
<dbReference type="SUPFAM" id="SSF88723">
    <property type="entry name" value="PIN domain-like"/>
    <property type="match status" value="1"/>
</dbReference>
<feature type="domain" description="DNA-directed DNA polymerase family A palm" evidence="15">
    <location>
        <begin position="654"/>
        <end position="861"/>
    </location>
</feature>
<dbReference type="SMART" id="SM00482">
    <property type="entry name" value="POLAc"/>
    <property type="match status" value="1"/>
</dbReference>
<dbReference type="GO" id="GO:0006261">
    <property type="term" value="P:DNA-templated DNA replication"/>
    <property type="evidence" value="ECO:0007669"/>
    <property type="project" value="UniProtKB-UniRule"/>
</dbReference>
<dbReference type="EC" id="2.7.7.7" evidence="2 12"/>
<dbReference type="InterPro" id="IPR008918">
    <property type="entry name" value="HhH2"/>
</dbReference>
<evidence type="ECO:0000256" key="11">
    <source>
        <dbReference type="ARBA" id="ARBA00049244"/>
    </source>
</evidence>
<dbReference type="InterPro" id="IPR020046">
    <property type="entry name" value="5-3_exonucl_a-hlix_arch_N"/>
</dbReference>
<dbReference type="CDD" id="cd09898">
    <property type="entry name" value="H3TH_53EXO"/>
    <property type="match status" value="1"/>
</dbReference>
<dbReference type="SMART" id="SM00279">
    <property type="entry name" value="HhH2"/>
    <property type="match status" value="1"/>
</dbReference>
<dbReference type="PANTHER" id="PTHR10133">
    <property type="entry name" value="DNA POLYMERASE I"/>
    <property type="match status" value="1"/>
</dbReference>
<dbReference type="CDD" id="cd06140">
    <property type="entry name" value="DNA_polA_I_Bacillus_like_exo"/>
    <property type="match status" value="1"/>
</dbReference>
<evidence type="ECO:0000256" key="13">
    <source>
        <dbReference type="RuleBase" id="RU004460"/>
    </source>
</evidence>
<dbReference type="CDD" id="cd09859">
    <property type="entry name" value="PIN_53EXO"/>
    <property type="match status" value="1"/>
</dbReference>
<evidence type="ECO:0000256" key="8">
    <source>
        <dbReference type="ARBA" id="ARBA00022932"/>
    </source>
</evidence>
<evidence type="ECO:0000259" key="15">
    <source>
        <dbReference type="SMART" id="SM00482"/>
    </source>
</evidence>
<keyword evidence="13" id="KW-0540">Nuclease</keyword>
<dbReference type="InterPro" id="IPR054690">
    <property type="entry name" value="DNA_polI_exonuclease"/>
</dbReference>
<dbReference type="FunFam" id="1.10.150.20:FF:000002">
    <property type="entry name" value="DNA polymerase I"/>
    <property type="match status" value="1"/>
</dbReference>